<dbReference type="PANTHER" id="PTHR11003:SF342">
    <property type="entry name" value="OUTWARD-RECTIFIER POTASSIUM CHANNEL TOK1"/>
    <property type="match status" value="1"/>
</dbReference>
<reference evidence="13" key="1">
    <citation type="submission" date="2022-01" db="EMBL/GenBank/DDBJ databases">
        <title>Comparative genomics reveals a dynamic genome evolution in the ectomycorrhizal milk-cap (Lactarius) mushrooms.</title>
        <authorList>
            <consortium name="DOE Joint Genome Institute"/>
            <person name="Lebreton A."/>
            <person name="Tang N."/>
            <person name="Kuo A."/>
            <person name="LaButti K."/>
            <person name="Drula E."/>
            <person name="Barry K."/>
            <person name="Clum A."/>
            <person name="Lipzen A."/>
            <person name="Mousain D."/>
            <person name="Ng V."/>
            <person name="Wang R."/>
            <person name="Wang X."/>
            <person name="Dai Y."/>
            <person name="Henrissat B."/>
            <person name="Grigoriev I.V."/>
            <person name="Guerin-Laguette A."/>
            <person name="Yu F."/>
            <person name="Martin F.M."/>
        </authorList>
    </citation>
    <scope>NUCLEOTIDE SEQUENCE</scope>
    <source>
        <strain evidence="13">QP</strain>
    </source>
</reference>
<feature type="compositionally biased region" description="Basic residues" evidence="9">
    <location>
        <begin position="480"/>
        <end position="494"/>
    </location>
</feature>
<comment type="similarity">
    <text evidence="8">Belongs to the two pore domain potassium channel (TC 1.A.1.8) family.</text>
</comment>
<evidence type="ECO:0000256" key="4">
    <source>
        <dbReference type="ARBA" id="ARBA00022989"/>
    </source>
</evidence>
<evidence type="ECO:0000256" key="1">
    <source>
        <dbReference type="ARBA" id="ARBA00004141"/>
    </source>
</evidence>
<dbReference type="GO" id="GO:0005886">
    <property type="term" value="C:plasma membrane"/>
    <property type="evidence" value="ECO:0007669"/>
    <property type="project" value="TreeGrafter"/>
</dbReference>
<feature type="signal peptide" evidence="11">
    <location>
        <begin position="1"/>
        <end position="20"/>
    </location>
</feature>
<feature type="domain" description="Potassium channel" evidence="12">
    <location>
        <begin position="599"/>
        <end position="670"/>
    </location>
</feature>
<dbReference type="EMBL" id="JAKELL010000070">
    <property type="protein sequence ID" value="KAH8984912.1"/>
    <property type="molecule type" value="Genomic_DNA"/>
</dbReference>
<dbReference type="Gene3D" id="1.10.287.70">
    <property type="match status" value="2"/>
</dbReference>
<feature type="compositionally biased region" description="Basic and acidic residues" evidence="9">
    <location>
        <begin position="20"/>
        <end position="35"/>
    </location>
</feature>
<feature type="transmembrane region" description="Helical" evidence="10">
    <location>
        <begin position="308"/>
        <end position="327"/>
    </location>
</feature>
<evidence type="ECO:0000256" key="9">
    <source>
        <dbReference type="SAM" id="MobiDB-lite"/>
    </source>
</evidence>
<dbReference type="GO" id="GO:0015271">
    <property type="term" value="F:outward rectifier potassium channel activity"/>
    <property type="evidence" value="ECO:0007669"/>
    <property type="project" value="TreeGrafter"/>
</dbReference>
<feature type="transmembrane region" description="Helical" evidence="10">
    <location>
        <begin position="647"/>
        <end position="666"/>
    </location>
</feature>
<feature type="transmembrane region" description="Helical" evidence="10">
    <location>
        <begin position="588"/>
        <end position="610"/>
    </location>
</feature>
<evidence type="ECO:0000256" key="6">
    <source>
        <dbReference type="ARBA" id="ARBA00023136"/>
    </source>
</evidence>
<sequence>MPRFLLSAAFLAHLFPGKDSSARSHSDPDTEKGDSDGLGAPKAGDDNAEDRDFDASDDDQEGTAFTEGEEDEPRPTTQRRGVRLLPTSTISSTTLSGFTRPSLPKWLFKMKDVLFGSPTPPNETAVSTPNYRLTPIISGSLIPFSILLQIPGLTEHWYVRTDGTEIVESRKNSTLLELSLILSMALAVFANLALICRFMERRVKLCTILSIVALTIHDLLNIVTVVIFGVQHRFNDGFTYGEAYWMTICSTVVSMITNVTLIWDLVKTPNFSKSGSGITRRQRSLVIITMIFLSYVAFGALMSSLMMTLTFLNGLFFTIVTTLTIGFGDIVPVTPAQRVAVCIYAVFGIVILGAAVRLTTEAVLEGIEVGYRRRLQGYRKRRGERKREREQVRHWRAAVEKRLVERHLEVWTPDKPLSPSALYEKPKLRHRGSSFMRGPTFMTQPMRLNTEALSTEELESAAQEAGVPLEEFIGRKFRRRARNHHHSHHHHHHQHNQDQGDQNQQQQQQQPQAGRSTRVPLEYSWTIDPVNENGPRKTRWGAWWERACKALHLEKSSEPVEDAEPEQSPNLTSVSMLKVLEREERRSLYFKLGLSWALFFTFWTIGSLIFSHTEGWSYGEAMYFCFIAFTTIGYGDLAPETPLGRSIFVFWALFGVGAMTVLIAVLTDAFSSKYRRVAHNKKTFDRAVSRYRQGQDRPTRHDTWEKPERPLSQFLQANLAKMSSQPARLLSTPQPELTLAEADECLRARIEPLPEIVLREVLKFREHTRFFFIASGHADALSLPPDPRGRSGISFPQENVVPEELKRLLD</sequence>
<evidence type="ECO:0000256" key="10">
    <source>
        <dbReference type="SAM" id="Phobius"/>
    </source>
</evidence>
<dbReference type="Pfam" id="PF07885">
    <property type="entry name" value="Ion_trans_2"/>
    <property type="match status" value="2"/>
</dbReference>
<keyword evidence="14" id="KW-1185">Reference proteome</keyword>
<evidence type="ECO:0000313" key="14">
    <source>
        <dbReference type="Proteomes" id="UP001201163"/>
    </source>
</evidence>
<name>A0AAD4QA88_9AGAM</name>
<dbReference type="PRINTS" id="PR01333">
    <property type="entry name" value="2POREKCHANEL"/>
</dbReference>
<keyword evidence="11" id="KW-0732">Signal</keyword>
<feature type="region of interest" description="Disordered" evidence="9">
    <location>
        <begin position="17"/>
        <end position="86"/>
    </location>
</feature>
<gene>
    <name evidence="13" type="ORF">EDB92DRAFT_1802861</name>
</gene>
<accession>A0AAD4QA88</accession>
<keyword evidence="3 8" id="KW-0812">Transmembrane</keyword>
<dbReference type="Proteomes" id="UP001201163">
    <property type="component" value="Unassembled WGS sequence"/>
</dbReference>
<proteinExistence type="inferred from homology"/>
<feature type="domain" description="Potassium channel" evidence="12">
    <location>
        <begin position="291"/>
        <end position="363"/>
    </location>
</feature>
<keyword evidence="5 8" id="KW-0406">Ion transport</keyword>
<dbReference type="GO" id="GO:0022841">
    <property type="term" value="F:potassium ion leak channel activity"/>
    <property type="evidence" value="ECO:0007669"/>
    <property type="project" value="TreeGrafter"/>
</dbReference>
<dbReference type="AlphaFoldDB" id="A0AAD4QA88"/>
<evidence type="ECO:0000256" key="8">
    <source>
        <dbReference type="RuleBase" id="RU003857"/>
    </source>
</evidence>
<protein>
    <recommendedName>
        <fullName evidence="12">Potassium channel domain-containing protein</fullName>
    </recommendedName>
</protein>
<dbReference type="SUPFAM" id="SSF81324">
    <property type="entry name" value="Voltage-gated potassium channels"/>
    <property type="match status" value="2"/>
</dbReference>
<keyword evidence="2 8" id="KW-0813">Transport</keyword>
<feature type="transmembrane region" description="Helical" evidence="10">
    <location>
        <begin position="339"/>
        <end position="358"/>
    </location>
</feature>
<feature type="transmembrane region" description="Helical" evidence="10">
    <location>
        <begin position="284"/>
        <end position="302"/>
    </location>
</feature>
<evidence type="ECO:0000256" key="2">
    <source>
        <dbReference type="ARBA" id="ARBA00022448"/>
    </source>
</evidence>
<evidence type="ECO:0000256" key="11">
    <source>
        <dbReference type="SAM" id="SignalP"/>
    </source>
</evidence>
<feature type="transmembrane region" description="Helical" evidence="10">
    <location>
        <begin position="243"/>
        <end position="263"/>
    </location>
</feature>
<feature type="compositionally biased region" description="Low complexity" evidence="9">
    <location>
        <begin position="497"/>
        <end position="512"/>
    </location>
</feature>
<evidence type="ECO:0000313" key="13">
    <source>
        <dbReference type="EMBL" id="KAH8984912.1"/>
    </source>
</evidence>
<comment type="subcellular location">
    <subcellularLocation>
        <location evidence="1">Membrane</location>
        <topology evidence="1">Multi-pass membrane protein</topology>
    </subcellularLocation>
</comment>
<dbReference type="GO" id="GO:0030322">
    <property type="term" value="P:stabilization of membrane potential"/>
    <property type="evidence" value="ECO:0007669"/>
    <property type="project" value="TreeGrafter"/>
</dbReference>
<comment type="caution">
    <text evidence="13">The sequence shown here is derived from an EMBL/GenBank/DDBJ whole genome shotgun (WGS) entry which is preliminary data.</text>
</comment>
<dbReference type="PANTHER" id="PTHR11003">
    <property type="entry name" value="POTASSIUM CHANNEL, SUBFAMILY K"/>
    <property type="match status" value="1"/>
</dbReference>
<dbReference type="InterPro" id="IPR003280">
    <property type="entry name" value="2pore_dom_K_chnl"/>
</dbReference>
<feature type="transmembrane region" description="Helical" evidence="10">
    <location>
        <begin position="175"/>
        <end position="196"/>
    </location>
</feature>
<feature type="transmembrane region" description="Helical" evidence="10">
    <location>
        <begin position="617"/>
        <end position="635"/>
    </location>
</feature>
<evidence type="ECO:0000259" key="12">
    <source>
        <dbReference type="Pfam" id="PF07885"/>
    </source>
</evidence>
<dbReference type="InterPro" id="IPR013099">
    <property type="entry name" value="K_chnl_dom"/>
</dbReference>
<evidence type="ECO:0000256" key="5">
    <source>
        <dbReference type="ARBA" id="ARBA00023065"/>
    </source>
</evidence>
<keyword evidence="6 10" id="KW-0472">Membrane</keyword>
<organism evidence="13 14">
    <name type="scientific">Lactarius akahatsu</name>
    <dbReference type="NCBI Taxonomy" id="416441"/>
    <lineage>
        <taxon>Eukaryota</taxon>
        <taxon>Fungi</taxon>
        <taxon>Dikarya</taxon>
        <taxon>Basidiomycota</taxon>
        <taxon>Agaricomycotina</taxon>
        <taxon>Agaricomycetes</taxon>
        <taxon>Russulales</taxon>
        <taxon>Russulaceae</taxon>
        <taxon>Lactarius</taxon>
    </lineage>
</organism>
<feature type="region of interest" description="Disordered" evidence="9">
    <location>
        <begin position="480"/>
        <end position="518"/>
    </location>
</feature>
<evidence type="ECO:0000256" key="3">
    <source>
        <dbReference type="ARBA" id="ARBA00022692"/>
    </source>
</evidence>
<feature type="chain" id="PRO_5042242833" description="Potassium channel domain-containing protein" evidence="11">
    <location>
        <begin position="21"/>
        <end position="810"/>
    </location>
</feature>
<evidence type="ECO:0000256" key="7">
    <source>
        <dbReference type="ARBA" id="ARBA00023303"/>
    </source>
</evidence>
<keyword evidence="7 8" id="KW-0407">Ion channel</keyword>
<feature type="compositionally biased region" description="Acidic residues" evidence="9">
    <location>
        <begin position="46"/>
        <end position="72"/>
    </location>
</feature>
<feature type="transmembrane region" description="Helical" evidence="10">
    <location>
        <begin position="208"/>
        <end position="231"/>
    </location>
</feature>
<keyword evidence="4 10" id="KW-1133">Transmembrane helix</keyword>